<comment type="caution">
    <text evidence="2">The sequence shown here is derived from an EMBL/GenBank/DDBJ whole genome shotgun (WGS) entry which is preliminary data.</text>
</comment>
<evidence type="ECO:0000256" key="1">
    <source>
        <dbReference type="SAM" id="MobiDB-lite"/>
    </source>
</evidence>
<reference evidence="2" key="2">
    <citation type="submission" date="2022-01" db="EMBL/GenBank/DDBJ databases">
        <authorList>
            <person name="Yamashiro T."/>
            <person name="Shiraishi A."/>
            <person name="Satake H."/>
            <person name="Nakayama K."/>
        </authorList>
    </citation>
    <scope>NUCLEOTIDE SEQUENCE</scope>
</reference>
<feature type="region of interest" description="Disordered" evidence="1">
    <location>
        <begin position="1"/>
        <end position="37"/>
    </location>
</feature>
<feature type="region of interest" description="Disordered" evidence="1">
    <location>
        <begin position="236"/>
        <end position="301"/>
    </location>
</feature>
<name>A0ABQ5IVR6_9ASTR</name>
<feature type="compositionally biased region" description="Basic and acidic residues" evidence="1">
    <location>
        <begin position="18"/>
        <end position="28"/>
    </location>
</feature>
<organism evidence="2 3">
    <name type="scientific">Tanacetum coccineum</name>
    <dbReference type="NCBI Taxonomy" id="301880"/>
    <lineage>
        <taxon>Eukaryota</taxon>
        <taxon>Viridiplantae</taxon>
        <taxon>Streptophyta</taxon>
        <taxon>Embryophyta</taxon>
        <taxon>Tracheophyta</taxon>
        <taxon>Spermatophyta</taxon>
        <taxon>Magnoliopsida</taxon>
        <taxon>eudicotyledons</taxon>
        <taxon>Gunneridae</taxon>
        <taxon>Pentapetalae</taxon>
        <taxon>asterids</taxon>
        <taxon>campanulids</taxon>
        <taxon>Asterales</taxon>
        <taxon>Asteraceae</taxon>
        <taxon>Asteroideae</taxon>
        <taxon>Anthemideae</taxon>
        <taxon>Anthemidinae</taxon>
        <taxon>Tanacetum</taxon>
    </lineage>
</organism>
<evidence type="ECO:0000313" key="3">
    <source>
        <dbReference type="Proteomes" id="UP001151760"/>
    </source>
</evidence>
<protein>
    <submittedName>
        <fullName evidence="2">Nucleotide-binding alpha-beta plait domain-containing protein</fullName>
    </submittedName>
</protein>
<feature type="region of interest" description="Disordered" evidence="1">
    <location>
        <begin position="319"/>
        <end position="339"/>
    </location>
</feature>
<keyword evidence="3" id="KW-1185">Reference proteome</keyword>
<feature type="compositionally biased region" description="Acidic residues" evidence="1">
    <location>
        <begin position="236"/>
        <end position="271"/>
    </location>
</feature>
<sequence length="424" mass="47663">MFEDPRPAVDFTKAKQTKAGEVRGHSDKVSPGWPNSMRNDSNSYASALKGQAQLNAEAISQSTLVLDESCVNEKDYSLCLNGKVKEFGSLDNLKMVLCNEGFSDVDIRYLGGMWVMFVFKSLEVKEKFLASVAINSWFSHLVQSFNDFVVDGRIMWVDVEGVPLKMWSFNTFKKIGAKWGTLLDVENKEDENYHSKRLCIHTKGITNVFESFKIVYKGKVYWVRAKEVSGWIPDFELTDEDGSESDESQSDDGLQEDVIGDEEDKQGEDDVSVVPDSMADKVNDNDREDIEQNEAVDKNSTDPFGFYSLLRKNKQKDNHESSCKESLKFPPGFTPREEGECDDSVFETNGYGEVNSSVRRKKTKLSGTESVGSGHFQQSEIPRSGGSLLNVMDELIRVGQTMGYKMEGCIKNVEERQGVDAVFQ</sequence>
<reference evidence="2" key="1">
    <citation type="journal article" date="2022" name="Int. J. Mol. Sci.">
        <title>Draft Genome of Tanacetum Coccineum: Genomic Comparison of Closely Related Tanacetum-Family Plants.</title>
        <authorList>
            <person name="Yamashiro T."/>
            <person name="Shiraishi A."/>
            <person name="Nakayama K."/>
            <person name="Satake H."/>
        </authorList>
    </citation>
    <scope>NUCLEOTIDE SEQUENCE</scope>
</reference>
<accession>A0ABQ5IVR6</accession>
<dbReference type="EMBL" id="BQNB010021225">
    <property type="protein sequence ID" value="GJU04186.1"/>
    <property type="molecule type" value="Genomic_DNA"/>
</dbReference>
<proteinExistence type="predicted"/>
<dbReference type="Proteomes" id="UP001151760">
    <property type="component" value="Unassembled WGS sequence"/>
</dbReference>
<evidence type="ECO:0000313" key="2">
    <source>
        <dbReference type="EMBL" id="GJU04186.1"/>
    </source>
</evidence>
<gene>
    <name evidence="2" type="ORF">Tco_1114524</name>
</gene>